<accession>A0A540LAX6</accession>
<dbReference type="AlphaFoldDB" id="A0A540LAX6"/>
<dbReference type="Proteomes" id="UP000315295">
    <property type="component" value="Unassembled WGS sequence"/>
</dbReference>
<keyword evidence="2" id="KW-1185">Reference proteome</keyword>
<protein>
    <submittedName>
        <fullName evidence="1">Uncharacterized protein</fullName>
    </submittedName>
</protein>
<name>A0A540LAX6_MALBA</name>
<sequence length="56" mass="6573">MQFPKFGIPETVSGFRVGIGWELPQSSQSLVQTKTMQEFFHKFREEKKILKNKKAE</sequence>
<evidence type="ECO:0000313" key="2">
    <source>
        <dbReference type="Proteomes" id="UP000315295"/>
    </source>
</evidence>
<comment type="caution">
    <text evidence="1">The sequence shown here is derived from an EMBL/GenBank/DDBJ whole genome shotgun (WGS) entry which is preliminary data.</text>
</comment>
<dbReference type="EMBL" id="VIEB01000672">
    <property type="protein sequence ID" value="TQD83617.1"/>
    <property type="molecule type" value="Genomic_DNA"/>
</dbReference>
<evidence type="ECO:0000313" key="1">
    <source>
        <dbReference type="EMBL" id="TQD83617.1"/>
    </source>
</evidence>
<proteinExistence type="predicted"/>
<reference evidence="1 2" key="1">
    <citation type="journal article" date="2019" name="G3 (Bethesda)">
        <title>Sequencing of a Wild Apple (Malus baccata) Genome Unravels the Differences Between Cultivated and Wild Apple Species Regarding Disease Resistance and Cold Tolerance.</title>
        <authorList>
            <person name="Chen X."/>
        </authorList>
    </citation>
    <scope>NUCLEOTIDE SEQUENCE [LARGE SCALE GENOMIC DNA]</scope>
    <source>
        <strain evidence="2">cv. Shandingzi</strain>
        <tissue evidence="1">Leaves</tissue>
    </source>
</reference>
<organism evidence="1 2">
    <name type="scientific">Malus baccata</name>
    <name type="common">Siberian crab apple</name>
    <name type="synonym">Pyrus baccata</name>
    <dbReference type="NCBI Taxonomy" id="106549"/>
    <lineage>
        <taxon>Eukaryota</taxon>
        <taxon>Viridiplantae</taxon>
        <taxon>Streptophyta</taxon>
        <taxon>Embryophyta</taxon>
        <taxon>Tracheophyta</taxon>
        <taxon>Spermatophyta</taxon>
        <taxon>Magnoliopsida</taxon>
        <taxon>eudicotyledons</taxon>
        <taxon>Gunneridae</taxon>
        <taxon>Pentapetalae</taxon>
        <taxon>rosids</taxon>
        <taxon>fabids</taxon>
        <taxon>Rosales</taxon>
        <taxon>Rosaceae</taxon>
        <taxon>Amygdaloideae</taxon>
        <taxon>Maleae</taxon>
        <taxon>Malus</taxon>
    </lineage>
</organism>
<gene>
    <name evidence="1" type="ORF">C1H46_030855</name>
</gene>